<dbReference type="EMBL" id="FR799570">
    <property type="protein sequence ID" value="CBZ25474.1"/>
    <property type="molecule type" value="Genomic_DNA"/>
</dbReference>
<dbReference type="PANTHER" id="PTHR12341:SF75">
    <property type="entry name" value="EXONUCLEASE XRNA, PUTATIVE-RELATED"/>
    <property type="match status" value="1"/>
</dbReference>
<dbReference type="EC" id="3.1.11.-" evidence="11"/>
<protein>
    <submittedName>
        <fullName evidence="11">5'-3' exonuclease</fullName>
        <ecNumber evidence="11">3.1.11.-</ecNumber>
    </submittedName>
</protein>
<accession>E9AR87</accession>
<feature type="compositionally biased region" description="Basic residues" evidence="8">
    <location>
        <begin position="981"/>
        <end position="991"/>
    </location>
</feature>
<feature type="compositionally biased region" description="Low complexity" evidence="8">
    <location>
        <begin position="858"/>
        <end position="870"/>
    </location>
</feature>
<keyword evidence="9" id="KW-1133">Transmembrane helix</keyword>
<dbReference type="InterPro" id="IPR027073">
    <property type="entry name" value="5_3_exoribonuclease"/>
</dbReference>
<keyword evidence="5" id="KW-0862">Zinc</keyword>
<dbReference type="AlphaFoldDB" id="E9AR87"/>
<keyword evidence="9" id="KW-0472">Membrane</keyword>
<feature type="domain" description="RanBP2-type" evidence="10">
    <location>
        <begin position="1096"/>
        <end position="1127"/>
    </location>
</feature>
<keyword evidence="12" id="KW-1185">Reference proteome</keyword>
<evidence type="ECO:0000256" key="8">
    <source>
        <dbReference type="SAM" id="MobiDB-lite"/>
    </source>
</evidence>
<keyword evidence="4 11" id="KW-0378">Hydrolase</keyword>
<dbReference type="KEGG" id="lmi:LMXM_17_1150"/>
<keyword evidence="9" id="KW-0812">Transmembrane</keyword>
<dbReference type="GO" id="GO:0005634">
    <property type="term" value="C:nucleus"/>
    <property type="evidence" value="ECO:0007669"/>
    <property type="project" value="TreeGrafter"/>
</dbReference>
<dbReference type="InterPro" id="IPR004859">
    <property type="entry name" value="Xrn1_N"/>
</dbReference>
<feature type="compositionally biased region" description="Low complexity" evidence="8">
    <location>
        <begin position="371"/>
        <end position="380"/>
    </location>
</feature>
<dbReference type="RefSeq" id="XP_003873980.1">
    <property type="nucleotide sequence ID" value="XM_003873931.1"/>
</dbReference>
<evidence type="ECO:0000256" key="5">
    <source>
        <dbReference type="ARBA" id="ARBA00022833"/>
    </source>
</evidence>
<proteinExistence type="predicted"/>
<gene>
    <name evidence="11" type="ORF">LMXM_17_1150</name>
</gene>
<dbReference type="GO" id="GO:0003723">
    <property type="term" value="F:RNA binding"/>
    <property type="evidence" value="ECO:0007669"/>
    <property type="project" value="TreeGrafter"/>
</dbReference>
<dbReference type="SMART" id="SM00547">
    <property type="entry name" value="ZnF_RBZ"/>
    <property type="match status" value="1"/>
</dbReference>
<keyword evidence="6 11" id="KW-0269">Exonuclease</keyword>
<dbReference type="GO" id="GO:0008270">
    <property type="term" value="F:zinc ion binding"/>
    <property type="evidence" value="ECO:0007669"/>
    <property type="project" value="UniProtKB-KW"/>
</dbReference>
<name>E9AR87_LEIMU</name>
<feature type="region of interest" description="Disordered" evidence="8">
    <location>
        <begin position="401"/>
        <end position="436"/>
    </location>
</feature>
<sequence length="1161" mass="123882">MGVPKFAAWLTRKYPSMVMDSCPGDVHGLYIDLNGLIHPCCHDEHDPSVALRTQEEKLRSICLAIETLVVTVRPQRVIYIAIDGVVPRAKLNQQRARRYMSSAVPLTDTDKPTRGGSHKMSATIVAAIEKEFTQAECDGVERELADVSQALMGDVLYGGCAAMALAEDTTEKAEVHTLAAAPWVTVPTLASQGEKGACCAAAAQIGRQPAAAASPAKFDSNCISPGTAFMDAVATAVRDYIRRKLAPKESDGGGEAVAEAGASPAATCAHWAGLTVVFSDSNTAGEGEHKIFDFLRTQSAFPGFNGSGCHVIAGLDADLIFLSLSLHIPRVVILRDHKRSSYEQALLPDTAGGTLITKRVPPKAKPRPVRRPGVFSSSMSSIDSAAAPTAAAEDEVALASGTASMAAPSDGTDEGGPFWGSEAHSSPASPATVAPATAPPQHIADMVVEPSKGYEYFDVDVVGASVVSEVYQLCLENGMQLRGDPLECAANCVSANGFCFYRYKGTSSREVDGGADFDGDGSGDAKAVSSAATKGGGRRRGKLDGKPKAPPPPFHPCTSTSNSKIIDDFIVLGVLLGNDFLPHLPSVYCGESAMDTLMDVYVRAVLPYGYLTGGEYEIQLLQLERLFRAYAAVEAARFRQFVIQSGAMTPHDAATPELCSAADRRCWRDVYVRTTSLRDEAGAQAACRSYVEGMRFVWRYYSSISLQVSWAWYYPFHHAPLALDIADFLRAQGPQVQTTLAAPKLEWQPPSPFCQLLCILPSPSCQLVPDALRATMASPPAELADTFPRRWVVDRTGAYGKDHLATALLPFANVPRLQELVAAASGTYTEAEQQRNALRSGHLVFEGQPAPPAKDSTDASADATPTAATAGNFTDPTASERAERAPFPKPRRASPARKVPPVAGSAAAMMRGYRIQGSGLSVLSAGEKPADMRDYTAIVCSSLVEVVPPLSRPRTYSYTVPIPSLTVLPDGSRLAAERPPQHRRGGRRPRHGSGAGPPDRSACAYAASNNAADAQAVTPAMLFGEFALCLVAMGILTAEVTLWRSLSVPSLLRSWPILLQLCGIGAALVWLAFALGLAVAPKGRSAGSGLHRHSIFTGFADWQCSACLSLNFSRNRRCFICRAPYDPHRCVVLFSSRYPPEPPLMDPDHSAYAAYYSITAV</sequence>
<dbReference type="InterPro" id="IPR001876">
    <property type="entry name" value="Znf_RanBP2"/>
</dbReference>
<keyword evidence="3 7" id="KW-0863">Zinc-finger</keyword>
<dbReference type="OMA" id="WYYPFHH"/>
<dbReference type="PhylomeDB" id="E9AR87"/>
<dbReference type="VEuPathDB" id="TriTrypDB:LmxM.17.1150"/>
<evidence type="ECO:0000256" key="4">
    <source>
        <dbReference type="ARBA" id="ARBA00022801"/>
    </source>
</evidence>
<dbReference type="PANTHER" id="PTHR12341">
    <property type="entry name" value="5'-&gt;3' EXORIBONUCLEASE"/>
    <property type="match status" value="1"/>
</dbReference>
<feature type="region of interest" description="Disordered" evidence="8">
    <location>
        <begin position="515"/>
        <end position="557"/>
    </location>
</feature>
<feature type="region of interest" description="Disordered" evidence="8">
    <location>
        <begin position="970"/>
        <end position="999"/>
    </location>
</feature>
<feature type="region of interest" description="Disordered" evidence="8">
    <location>
        <begin position="353"/>
        <end position="380"/>
    </location>
</feature>
<dbReference type="GO" id="GO:0000956">
    <property type="term" value="P:nuclear-transcribed mRNA catabolic process"/>
    <property type="evidence" value="ECO:0007669"/>
    <property type="project" value="TreeGrafter"/>
</dbReference>
<feature type="compositionally biased region" description="Low complexity" evidence="8">
    <location>
        <begin position="425"/>
        <end position="436"/>
    </location>
</feature>
<keyword evidence="2" id="KW-0479">Metal-binding</keyword>
<dbReference type="GO" id="GO:0004534">
    <property type="term" value="F:5'-3' RNA exonuclease activity"/>
    <property type="evidence" value="ECO:0007669"/>
    <property type="project" value="TreeGrafter"/>
</dbReference>
<organism evidence="11 12">
    <name type="scientific">Leishmania mexicana (strain MHOM/GT/2001/U1103)</name>
    <dbReference type="NCBI Taxonomy" id="929439"/>
    <lineage>
        <taxon>Eukaryota</taxon>
        <taxon>Discoba</taxon>
        <taxon>Euglenozoa</taxon>
        <taxon>Kinetoplastea</taxon>
        <taxon>Metakinetoplastina</taxon>
        <taxon>Trypanosomatida</taxon>
        <taxon>Trypanosomatidae</taxon>
        <taxon>Leishmaniinae</taxon>
        <taxon>Leishmania</taxon>
    </lineage>
</organism>
<evidence type="ECO:0000256" key="1">
    <source>
        <dbReference type="ARBA" id="ARBA00022722"/>
    </source>
</evidence>
<evidence type="ECO:0000256" key="2">
    <source>
        <dbReference type="ARBA" id="ARBA00022723"/>
    </source>
</evidence>
<evidence type="ECO:0000313" key="12">
    <source>
        <dbReference type="Proteomes" id="UP000007259"/>
    </source>
</evidence>
<evidence type="ECO:0000256" key="9">
    <source>
        <dbReference type="SAM" id="Phobius"/>
    </source>
</evidence>
<dbReference type="InterPro" id="IPR041412">
    <property type="entry name" value="Xrn1_helical"/>
</dbReference>
<dbReference type="CDD" id="cd18673">
    <property type="entry name" value="PIN_XRN1-2-like"/>
    <property type="match status" value="1"/>
</dbReference>
<dbReference type="PROSITE" id="PS50199">
    <property type="entry name" value="ZF_RANBP2_2"/>
    <property type="match status" value="1"/>
</dbReference>
<evidence type="ECO:0000256" key="6">
    <source>
        <dbReference type="ARBA" id="ARBA00022839"/>
    </source>
</evidence>
<dbReference type="GeneID" id="13450339"/>
<dbReference type="Proteomes" id="UP000007259">
    <property type="component" value="Chromosome 17"/>
</dbReference>
<dbReference type="Gene3D" id="3.40.50.12390">
    <property type="match status" value="2"/>
</dbReference>
<dbReference type="Gene3D" id="1.25.40.1050">
    <property type="match status" value="1"/>
</dbReference>
<evidence type="ECO:0000313" key="11">
    <source>
        <dbReference type="EMBL" id="CBZ25474.1"/>
    </source>
</evidence>
<evidence type="ECO:0000256" key="3">
    <source>
        <dbReference type="ARBA" id="ARBA00022771"/>
    </source>
</evidence>
<dbReference type="OrthoDB" id="372487at2759"/>
<dbReference type="Pfam" id="PF03159">
    <property type="entry name" value="XRN_N"/>
    <property type="match status" value="1"/>
</dbReference>
<evidence type="ECO:0000256" key="7">
    <source>
        <dbReference type="PROSITE-ProRule" id="PRU00322"/>
    </source>
</evidence>
<feature type="compositionally biased region" description="Basic residues" evidence="8">
    <location>
        <begin position="360"/>
        <end position="370"/>
    </location>
</feature>
<feature type="region of interest" description="Disordered" evidence="8">
    <location>
        <begin position="845"/>
        <end position="901"/>
    </location>
</feature>
<reference evidence="11 12" key="1">
    <citation type="journal article" date="2011" name="Genome Res.">
        <title>Chromosome and gene copy number variation allow major structural change between species and strains of Leishmania.</title>
        <authorList>
            <person name="Rogers M.B."/>
            <person name="Hilley J.D."/>
            <person name="Dickens N.J."/>
            <person name="Wilkes J."/>
            <person name="Bates P.A."/>
            <person name="Depledge D.P."/>
            <person name="Harris D."/>
            <person name="Her Y."/>
            <person name="Herzyk P."/>
            <person name="Imamura H."/>
            <person name="Otto T.D."/>
            <person name="Sanders M."/>
            <person name="Seeger K."/>
            <person name="Dujardin J.C."/>
            <person name="Berriman M."/>
            <person name="Smith D.F."/>
            <person name="Hertz-Fowler C."/>
            <person name="Mottram J.C."/>
        </authorList>
    </citation>
    <scope>NUCLEOTIDE SEQUENCE [LARGE SCALE GENOMIC DNA]</scope>
    <source>
        <strain evidence="11 12">MHOM/GT/2001/U1103</strain>
    </source>
</reference>
<keyword evidence="1" id="KW-0540">Nuclease</keyword>
<dbReference type="PROSITE" id="PS01358">
    <property type="entry name" value="ZF_RANBP2_1"/>
    <property type="match status" value="1"/>
</dbReference>
<dbReference type="Pfam" id="PF17846">
    <property type="entry name" value="XRN_M"/>
    <property type="match status" value="2"/>
</dbReference>
<feature type="transmembrane region" description="Helical" evidence="9">
    <location>
        <begin position="1055"/>
        <end position="1080"/>
    </location>
</feature>
<evidence type="ECO:0000259" key="10">
    <source>
        <dbReference type="PROSITE" id="PS50199"/>
    </source>
</evidence>